<evidence type="ECO:0000256" key="2">
    <source>
        <dbReference type="ARBA" id="ARBA00009950"/>
    </source>
</evidence>
<evidence type="ECO:0000313" key="10">
    <source>
        <dbReference type="Proteomes" id="UP000186922"/>
    </source>
</evidence>
<comment type="caution">
    <text evidence="9">The sequence shown here is derived from an EMBL/GenBank/DDBJ whole genome shotgun (WGS) entry which is preliminary data.</text>
</comment>
<keyword evidence="4 8" id="KW-0812">Transmembrane</keyword>
<evidence type="ECO:0000256" key="6">
    <source>
        <dbReference type="ARBA" id="ARBA00022989"/>
    </source>
</evidence>
<feature type="transmembrane region" description="Helical" evidence="8">
    <location>
        <begin position="24"/>
        <end position="46"/>
    </location>
</feature>
<dbReference type="OrthoDB" id="10012212at2759"/>
<evidence type="ECO:0000256" key="3">
    <source>
        <dbReference type="ARBA" id="ARBA00015033"/>
    </source>
</evidence>
<dbReference type="GO" id="GO:0005789">
    <property type="term" value="C:endoplasmic reticulum membrane"/>
    <property type="evidence" value="ECO:0007669"/>
    <property type="project" value="UniProtKB-SubCell"/>
</dbReference>
<dbReference type="AlphaFoldDB" id="A0A1D1V4K2"/>
<dbReference type="InterPro" id="IPR008506">
    <property type="entry name" value="SND2/TMEM208"/>
</dbReference>
<feature type="transmembrane region" description="Helical" evidence="8">
    <location>
        <begin position="52"/>
        <end position="72"/>
    </location>
</feature>
<dbReference type="GO" id="GO:0006624">
    <property type="term" value="P:vacuolar protein processing"/>
    <property type="evidence" value="ECO:0007669"/>
    <property type="project" value="TreeGrafter"/>
</dbReference>
<evidence type="ECO:0000256" key="4">
    <source>
        <dbReference type="ARBA" id="ARBA00022692"/>
    </source>
</evidence>
<evidence type="ECO:0000256" key="7">
    <source>
        <dbReference type="ARBA" id="ARBA00023136"/>
    </source>
</evidence>
<evidence type="ECO:0000313" key="9">
    <source>
        <dbReference type="EMBL" id="GAU95635.1"/>
    </source>
</evidence>
<comment type="subcellular location">
    <subcellularLocation>
        <location evidence="1">Endoplasmic reticulum membrane</location>
        <topology evidence="1">Multi-pass membrane protein</topology>
    </subcellularLocation>
</comment>
<name>A0A1D1V4K2_RAMVA</name>
<keyword evidence="6 8" id="KW-1133">Transmembrane helix</keyword>
<dbReference type="EMBL" id="BDGG01000003">
    <property type="protein sequence ID" value="GAU95635.1"/>
    <property type="molecule type" value="Genomic_DNA"/>
</dbReference>
<evidence type="ECO:0000256" key="8">
    <source>
        <dbReference type="SAM" id="Phobius"/>
    </source>
</evidence>
<accession>A0A1D1V4K2</accession>
<dbReference type="PANTHER" id="PTHR13505">
    <property type="entry name" value="TRANSMEMBRANE PROTEIN 208"/>
    <property type="match status" value="1"/>
</dbReference>
<organism evidence="9 10">
    <name type="scientific">Ramazzottius varieornatus</name>
    <name type="common">Water bear</name>
    <name type="synonym">Tardigrade</name>
    <dbReference type="NCBI Taxonomy" id="947166"/>
    <lineage>
        <taxon>Eukaryota</taxon>
        <taxon>Metazoa</taxon>
        <taxon>Ecdysozoa</taxon>
        <taxon>Tardigrada</taxon>
        <taxon>Eutardigrada</taxon>
        <taxon>Parachela</taxon>
        <taxon>Hypsibioidea</taxon>
        <taxon>Ramazzottiidae</taxon>
        <taxon>Ramazzottius</taxon>
    </lineage>
</organism>
<evidence type="ECO:0000256" key="1">
    <source>
        <dbReference type="ARBA" id="ARBA00004477"/>
    </source>
</evidence>
<evidence type="ECO:0000256" key="5">
    <source>
        <dbReference type="ARBA" id="ARBA00022824"/>
    </source>
</evidence>
<keyword evidence="5" id="KW-0256">Endoplasmic reticulum</keyword>
<keyword evidence="7 8" id="KW-0472">Membrane</keyword>
<dbReference type="STRING" id="947166.A0A1D1V4K2"/>
<sequence length="101" mass="11281">MVPEPRKQAAKGQKQILKENQETVVFYTCVAAVASGIYLATTWLMFWKEFSFKYQMLFGLTSVIYLSALALMKRFSRARFASDGGVVDAGVDLNMPNGMAE</sequence>
<dbReference type="PANTHER" id="PTHR13505:SF7">
    <property type="entry name" value="TRANSMEMBRANE PROTEIN 208"/>
    <property type="match status" value="1"/>
</dbReference>
<dbReference type="Pfam" id="PF05620">
    <property type="entry name" value="TMEM208_SND2"/>
    <property type="match status" value="1"/>
</dbReference>
<reference evidence="9 10" key="1">
    <citation type="journal article" date="2016" name="Nat. Commun.">
        <title>Extremotolerant tardigrade genome and improved radiotolerance of human cultured cells by tardigrade-unique protein.</title>
        <authorList>
            <person name="Hashimoto T."/>
            <person name="Horikawa D.D."/>
            <person name="Saito Y."/>
            <person name="Kuwahara H."/>
            <person name="Kozuka-Hata H."/>
            <person name="Shin-I T."/>
            <person name="Minakuchi Y."/>
            <person name="Ohishi K."/>
            <person name="Motoyama A."/>
            <person name="Aizu T."/>
            <person name="Enomoto A."/>
            <person name="Kondo K."/>
            <person name="Tanaka S."/>
            <person name="Hara Y."/>
            <person name="Koshikawa S."/>
            <person name="Sagara H."/>
            <person name="Miura T."/>
            <person name="Yokobori S."/>
            <person name="Miyagawa K."/>
            <person name="Suzuki Y."/>
            <person name="Kubo T."/>
            <person name="Oyama M."/>
            <person name="Kohara Y."/>
            <person name="Fujiyama A."/>
            <person name="Arakawa K."/>
            <person name="Katayama T."/>
            <person name="Toyoda A."/>
            <person name="Kunieda T."/>
        </authorList>
    </citation>
    <scope>NUCLEOTIDE SEQUENCE [LARGE SCALE GENOMIC DNA]</scope>
    <source>
        <strain evidence="9 10">YOKOZUNA-1</strain>
    </source>
</reference>
<gene>
    <name evidence="9" type="primary">RvY_07221-1</name>
    <name evidence="9" type="synonym">RvY_07221.1</name>
    <name evidence="9" type="ORF">RvY_07221</name>
</gene>
<protein>
    <recommendedName>
        <fullName evidence="3">Transmembrane protein 208</fullName>
    </recommendedName>
</protein>
<dbReference type="GO" id="GO:0005773">
    <property type="term" value="C:vacuole"/>
    <property type="evidence" value="ECO:0007669"/>
    <property type="project" value="GOC"/>
</dbReference>
<comment type="similarity">
    <text evidence="2">Belongs to the TMEM208 family.</text>
</comment>
<proteinExistence type="inferred from homology"/>
<dbReference type="Proteomes" id="UP000186922">
    <property type="component" value="Unassembled WGS sequence"/>
</dbReference>
<keyword evidence="10" id="KW-1185">Reference proteome</keyword>